<gene>
    <name evidence="1" type="ORF">SAMN05660865_00049</name>
</gene>
<accession>A0A1H5RK87</accession>
<organism evidence="1 2">
    <name type="scientific">Caloramator fervidus</name>
    <dbReference type="NCBI Taxonomy" id="29344"/>
    <lineage>
        <taxon>Bacteria</taxon>
        <taxon>Bacillati</taxon>
        <taxon>Bacillota</taxon>
        <taxon>Clostridia</taxon>
        <taxon>Eubacteriales</taxon>
        <taxon>Clostridiaceae</taxon>
        <taxon>Caloramator</taxon>
    </lineage>
</organism>
<dbReference type="AlphaFoldDB" id="A0A1H5RK87"/>
<sequence length="280" mass="31571">MEELKVGDVVVRKSYGKDVYFKITEIIKGEDGENIYILKGIELRIIADAKGEDLERIDLNKVNEYNEIFNRKINARIKKILLNRKVPIKKDRGEDSILGRAGKVLHIDGDEEYLNICLKGYKKLGINVVGKFVKEEDQPGVVIDFLREVRPDILVLTGHDGIIKGKDIKDLNSYRNSRYFIEAVKRAREYEPSFDDLVIFAGACQSFYEALIDAGANFASSPSRVLIHALDPVFICEKIAFSSITKFLSPSEVLKSTITGDKGIGGLETRGKFRETSHKI</sequence>
<dbReference type="NCBIfam" id="TIGR02855">
    <property type="entry name" value="spore_yabG"/>
    <property type="match status" value="1"/>
</dbReference>
<evidence type="ECO:0000313" key="1">
    <source>
        <dbReference type="EMBL" id="SEF38680.1"/>
    </source>
</evidence>
<dbReference type="Proteomes" id="UP000242850">
    <property type="component" value="Unassembled WGS sequence"/>
</dbReference>
<reference evidence="2" key="1">
    <citation type="submission" date="2016-10" db="EMBL/GenBank/DDBJ databases">
        <authorList>
            <person name="Varghese N."/>
            <person name="Submissions S."/>
        </authorList>
    </citation>
    <scope>NUCLEOTIDE SEQUENCE [LARGE SCALE GENOMIC DNA]</scope>
    <source>
        <strain evidence="2">DSM 5463</strain>
    </source>
</reference>
<proteinExistence type="predicted"/>
<dbReference type="EMBL" id="FNUK01000001">
    <property type="protein sequence ID" value="SEF38680.1"/>
    <property type="molecule type" value="Genomic_DNA"/>
</dbReference>
<name>A0A1H5RK87_9CLOT</name>
<keyword evidence="2" id="KW-1185">Reference proteome</keyword>
<evidence type="ECO:0000313" key="2">
    <source>
        <dbReference type="Proteomes" id="UP000242850"/>
    </source>
</evidence>
<dbReference type="RefSeq" id="WP_103895084.1">
    <property type="nucleotide sequence ID" value="NZ_FNUK01000001.1"/>
</dbReference>
<protein>
    <submittedName>
        <fullName evidence="1">Spore coat assemly protein</fullName>
    </submittedName>
</protein>
<dbReference type="PIRSF" id="PIRSF011575">
    <property type="entry name" value="YabG"/>
    <property type="match status" value="1"/>
</dbReference>
<dbReference type="InterPro" id="IPR008764">
    <property type="entry name" value="Peptidase_U57"/>
</dbReference>
<dbReference type="Pfam" id="PF05582">
    <property type="entry name" value="Peptidase_U57"/>
    <property type="match status" value="1"/>
</dbReference>
<dbReference type="OrthoDB" id="9785306at2"/>